<reference evidence="1" key="1">
    <citation type="submission" date="2015-07" db="EMBL/GenBank/DDBJ databases">
        <title>Transcriptome Assembly of Anthurium amnicola.</title>
        <authorList>
            <person name="Suzuki J."/>
        </authorList>
    </citation>
    <scope>NUCLEOTIDE SEQUENCE</scope>
</reference>
<proteinExistence type="predicted"/>
<evidence type="ECO:0000313" key="1">
    <source>
        <dbReference type="EMBL" id="JAT61470.1"/>
    </source>
</evidence>
<gene>
    <name evidence="1" type="primary">HI_1478</name>
    <name evidence="1" type="ORF">g.153965</name>
</gene>
<feature type="non-terminal residue" evidence="1">
    <location>
        <position position="1"/>
    </location>
</feature>
<sequence>LIRANNSQRLIYNLHSLPLMDANAKESFELLLFTHTTNNRDNQNDNTNTINLDLLDQFQQPPLPTLDNFLPASIGDYRVSRRVTGFNVYRYAYKLQIPAHLNLPSAKITSNASKLWSRQGAIIKNQYIDFAAQATHIYEFHNGQFSKDGNCEECARHILTNLAP</sequence>
<organism evidence="1">
    <name type="scientific">Anthurium amnicola</name>
    <dbReference type="NCBI Taxonomy" id="1678845"/>
    <lineage>
        <taxon>Eukaryota</taxon>
        <taxon>Viridiplantae</taxon>
        <taxon>Streptophyta</taxon>
        <taxon>Embryophyta</taxon>
        <taxon>Tracheophyta</taxon>
        <taxon>Spermatophyta</taxon>
        <taxon>Magnoliopsida</taxon>
        <taxon>Liliopsida</taxon>
        <taxon>Araceae</taxon>
        <taxon>Pothoideae</taxon>
        <taxon>Potheae</taxon>
        <taxon>Anthurium</taxon>
    </lineage>
</organism>
<name>A0A1D1Z3J6_9ARAE</name>
<dbReference type="EMBL" id="GDJX01006466">
    <property type="protein sequence ID" value="JAT61470.1"/>
    <property type="molecule type" value="Transcribed_RNA"/>
</dbReference>
<accession>A0A1D1Z3J6</accession>
<dbReference type="AlphaFoldDB" id="A0A1D1Z3J6"/>
<protein>
    <submittedName>
        <fullName evidence="1">Mu-like prophage FluMu transposase A</fullName>
    </submittedName>
</protein>